<sequence length="125" mass="12972">MTDKLSVLVVDDEVLVRMSAVDMLEDAGFAVVGDEGSAEAALTWLDGSSHPLDLLFTDLTLPGMDGHALSHTVRAKHPGTAIVIVTGHAGLGVRAKGDRVFELGKPFTVAHIEELKSLVSAGAAG</sequence>
<dbReference type="SMART" id="SM00448">
    <property type="entry name" value="REC"/>
    <property type="match status" value="1"/>
</dbReference>
<name>A0AAU7X9X4_9HYPH</name>
<organism evidence="4">
    <name type="scientific">Methyloraptor flagellatus</name>
    <dbReference type="NCBI Taxonomy" id="3162530"/>
    <lineage>
        <taxon>Bacteria</taxon>
        <taxon>Pseudomonadati</taxon>
        <taxon>Pseudomonadota</taxon>
        <taxon>Alphaproteobacteria</taxon>
        <taxon>Hyphomicrobiales</taxon>
        <taxon>Ancalomicrobiaceae</taxon>
        <taxon>Methyloraptor</taxon>
    </lineage>
</organism>
<feature type="modified residue" description="4-aspartylphosphate" evidence="2">
    <location>
        <position position="58"/>
    </location>
</feature>
<dbReference type="PANTHER" id="PTHR44591">
    <property type="entry name" value="STRESS RESPONSE REGULATOR PROTEIN 1"/>
    <property type="match status" value="1"/>
</dbReference>
<dbReference type="InterPro" id="IPR050595">
    <property type="entry name" value="Bact_response_regulator"/>
</dbReference>
<dbReference type="InterPro" id="IPR011006">
    <property type="entry name" value="CheY-like_superfamily"/>
</dbReference>
<dbReference type="EMBL" id="CP158568">
    <property type="protein sequence ID" value="XBY44551.1"/>
    <property type="molecule type" value="Genomic_DNA"/>
</dbReference>
<dbReference type="InterPro" id="IPR001789">
    <property type="entry name" value="Sig_transdc_resp-reg_receiver"/>
</dbReference>
<accession>A0AAU7X9X4</accession>
<dbReference type="PANTHER" id="PTHR44591:SF21">
    <property type="entry name" value="TWO-COMPONENT RESPONSE REGULATOR"/>
    <property type="match status" value="1"/>
</dbReference>
<dbReference type="GO" id="GO:0000160">
    <property type="term" value="P:phosphorelay signal transduction system"/>
    <property type="evidence" value="ECO:0007669"/>
    <property type="project" value="InterPro"/>
</dbReference>
<dbReference type="SUPFAM" id="SSF52172">
    <property type="entry name" value="CheY-like"/>
    <property type="match status" value="1"/>
</dbReference>
<dbReference type="KEGG" id="mflg:ABS361_21520"/>
<dbReference type="Pfam" id="PF00072">
    <property type="entry name" value="Response_reg"/>
    <property type="match status" value="1"/>
</dbReference>
<feature type="domain" description="Response regulatory" evidence="3">
    <location>
        <begin position="6"/>
        <end position="120"/>
    </location>
</feature>
<reference evidence="4" key="1">
    <citation type="submission" date="2024-06" db="EMBL/GenBank/DDBJ databases">
        <title>Methylostella associata gen. nov., sp. nov., a novel Ancalomicrobiaceae-affiliated facultatively methylotrophic bacteria that feed on methanotrophs of the genus Methylococcus.</title>
        <authorList>
            <person name="Saltykova V."/>
            <person name="Danilova O.V."/>
            <person name="Oshkin I.Y."/>
            <person name="Belova S.E."/>
            <person name="Pimenov N.V."/>
            <person name="Dedysh S.N."/>
        </authorList>
    </citation>
    <scope>NUCLEOTIDE SEQUENCE</scope>
    <source>
        <strain evidence="4">S20</strain>
    </source>
</reference>
<dbReference type="AlphaFoldDB" id="A0AAU7X9X4"/>
<dbReference type="Gene3D" id="3.40.50.2300">
    <property type="match status" value="1"/>
</dbReference>
<dbReference type="PROSITE" id="PS50110">
    <property type="entry name" value="RESPONSE_REGULATORY"/>
    <property type="match status" value="1"/>
</dbReference>
<evidence type="ECO:0000259" key="3">
    <source>
        <dbReference type="PROSITE" id="PS50110"/>
    </source>
</evidence>
<proteinExistence type="predicted"/>
<gene>
    <name evidence="4" type="ORF">ABS361_21520</name>
</gene>
<protein>
    <submittedName>
        <fullName evidence="4">Response regulator</fullName>
    </submittedName>
</protein>
<evidence type="ECO:0000256" key="1">
    <source>
        <dbReference type="ARBA" id="ARBA00022553"/>
    </source>
</evidence>
<evidence type="ECO:0000313" key="4">
    <source>
        <dbReference type="EMBL" id="XBY44551.1"/>
    </source>
</evidence>
<keyword evidence="1 2" id="KW-0597">Phosphoprotein</keyword>
<evidence type="ECO:0000256" key="2">
    <source>
        <dbReference type="PROSITE-ProRule" id="PRU00169"/>
    </source>
</evidence>
<dbReference type="RefSeq" id="WP_407049644.1">
    <property type="nucleotide sequence ID" value="NZ_CP158568.1"/>
</dbReference>